<evidence type="ECO:0000313" key="8">
    <source>
        <dbReference type="Proteomes" id="UP000191171"/>
    </source>
</evidence>
<dbReference type="Pfam" id="PF13515">
    <property type="entry name" value="FUSC_2"/>
    <property type="match status" value="1"/>
</dbReference>
<comment type="subcellular location">
    <subcellularLocation>
        <location evidence="1">Cell membrane</location>
        <topology evidence="1">Multi-pass membrane protein</topology>
    </subcellularLocation>
</comment>
<evidence type="ECO:0000256" key="2">
    <source>
        <dbReference type="ARBA" id="ARBA00022475"/>
    </source>
</evidence>
<comment type="similarity">
    <text evidence="6">Belongs to the YccS/YhfK family.</text>
</comment>
<comment type="caution">
    <text evidence="7">The sequence shown here is derived from an EMBL/GenBank/DDBJ whole genome shotgun (WGS) entry which is preliminary data.</text>
</comment>
<protein>
    <submittedName>
        <fullName evidence="7">FUSC family protein</fullName>
    </submittedName>
</protein>
<sequence>MIVKRPKRRISMQFGRFRLGMRTIKSALAVFLCILFFHLTQRGIPMIAALSAVFSLRQDLTTTVSFGKSRIIGNTLGGTLAIIYFFVKSYFHNDFLVELILLPILVIIVIVVSDGINNNSGIISAIATLLLIALSIPQGESALYAIQRVLDTFIGTFIAIGINFFLRPPETEKKEELSEDLVELQKKERLLRTNLQEIEAKIQKQKKNSED</sequence>
<accession>A0A1S8KT81</accession>
<dbReference type="PANTHER" id="PTHR30509">
    <property type="entry name" value="P-HYDROXYBENZOIC ACID EFFLUX PUMP SUBUNIT-RELATED"/>
    <property type="match status" value="1"/>
</dbReference>
<dbReference type="EMBL" id="MVGJ01000033">
    <property type="protein sequence ID" value="OOL82803.1"/>
    <property type="molecule type" value="Genomic_DNA"/>
</dbReference>
<evidence type="ECO:0000256" key="3">
    <source>
        <dbReference type="ARBA" id="ARBA00022692"/>
    </source>
</evidence>
<keyword evidence="2" id="KW-1003">Cell membrane</keyword>
<dbReference type="Proteomes" id="UP000191171">
    <property type="component" value="Unassembled WGS sequence"/>
</dbReference>
<name>A0A1S8KT81_ENTFC</name>
<dbReference type="GO" id="GO:0005886">
    <property type="term" value="C:plasma membrane"/>
    <property type="evidence" value="ECO:0007669"/>
    <property type="project" value="UniProtKB-SubCell"/>
</dbReference>
<evidence type="ECO:0000256" key="6">
    <source>
        <dbReference type="ARBA" id="ARBA00043993"/>
    </source>
</evidence>
<reference evidence="7 8" key="1">
    <citation type="submission" date="2017-02" db="EMBL/GenBank/DDBJ databases">
        <title>Clonality and virulence of isolates of VRE in Hematopoietic Stem Cell Transplanted (HSCT) patients.</title>
        <authorList>
            <person name="Marchi A.P."/>
            <person name="Martins R.C."/>
            <person name="Marie S.K."/>
            <person name="Levin A.S."/>
            <person name="Costa S.F."/>
        </authorList>
    </citation>
    <scope>NUCLEOTIDE SEQUENCE [LARGE SCALE GENOMIC DNA]</scope>
    <source>
        <strain evidence="7 8">LIM1759</strain>
    </source>
</reference>
<gene>
    <name evidence="7" type="ORF">B1P95_07065</name>
</gene>
<evidence type="ECO:0000313" key="7">
    <source>
        <dbReference type="EMBL" id="OOL82803.1"/>
    </source>
</evidence>
<dbReference type="InterPro" id="IPR049453">
    <property type="entry name" value="Memb_transporter_dom"/>
</dbReference>
<dbReference type="AlphaFoldDB" id="A0A1S8KT81"/>
<keyword evidence="5" id="KW-0472">Membrane</keyword>
<evidence type="ECO:0000256" key="1">
    <source>
        <dbReference type="ARBA" id="ARBA00004651"/>
    </source>
</evidence>
<proteinExistence type="inferred from homology"/>
<dbReference type="PANTHER" id="PTHR30509:SF9">
    <property type="entry name" value="MULTIDRUG RESISTANCE PROTEIN MDTO"/>
    <property type="match status" value="1"/>
</dbReference>
<keyword evidence="3" id="KW-0812">Transmembrane</keyword>
<evidence type="ECO:0000256" key="4">
    <source>
        <dbReference type="ARBA" id="ARBA00022989"/>
    </source>
</evidence>
<keyword evidence="4" id="KW-1133">Transmembrane helix</keyword>
<organism evidence="7 8">
    <name type="scientific">Enterococcus faecium</name>
    <name type="common">Streptococcus faecium</name>
    <dbReference type="NCBI Taxonomy" id="1352"/>
    <lineage>
        <taxon>Bacteria</taxon>
        <taxon>Bacillati</taxon>
        <taxon>Bacillota</taxon>
        <taxon>Bacilli</taxon>
        <taxon>Lactobacillales</taxon>
        <taxon>Enterococcaceae</taxon>
        <taxon>Enterococcus</taxon>
    </lineage>
</organism>
<evidence type="ECO:0000256" key="5">
    <source>
        <dbReference type="ARBA" id="ARBA00023136"/>
    </source>
</evidence>